<proteinExistence type="predicted"/>
<protein>
    <recommendedName>
        <fullName evidence="3">histidine kinase</fullName>
        <ecNumber evidence="3">2.7.13.3</ecNumber>
    </recommendedName>
</protein>
<dbReference type="EC" id="2.7.13.3" evidence="3"/>
<evidence type="ECO:0000256" key="5">
    <source>
        <dbReference type="ARBA" id="ARBA00022679"/>
    </source>
</evidence>
<name>A0A414QEE7_9FIRM</name>
<comment type="catalytic activity">
    <reaction evidence="1">
        <text>ATP + protein L-histidine = ADP + protein N-phospho-L-histidine.</text>
        <dbReference type="EC" id="2.7.13.3"/>
    </reaction>
</comment>
<dbReference type="GO" id="GO:0005886">
    <property type="term" value="C:plasma membrane"/>
    <property type="evidence" value="ECO:0007669"/>
    <property type="project" value="TreeGrafter"/>
</dbReference>
<evidence type="ECO:0000256" key="7">
    <source>
        <dbReference type="ARBA" id="ARBA00023012"/>
    </source>
</evidence>
<evidence type="ECO:0000259" key="8">
    <source>
        <dbReference type="PROSITE" id="PS50109"/>
    </source>
</evidence>
<dbReference type="InterPro" id="IPR005467">
    <property type="entry name" value="His_kinase_dom"/>
</dbReference>
<accession>A0A414QEE7</accession>
<dbReference type="PANTHER" id="PTHR45453:SF1">
    <property type="entry name" value="PHOSPHATE REGULON SENSOR PROTEIN PHOR"/>
    <property type="match status" value="1"/>
</dbReference>
<reference evidence="9 10" key="1">
    <citation type="submission" date="2018-08" db="EMBL/GenBank/DDBJ databases">
        <title>A genome reference for cultivated species of the human gut microbiota.</title>
        <authorList>
            <person name="Zou Y."/>
            <person name="Xue W."/>
            <person name="Luo G."/>
        </authorList>
    </citation>
    <scope>NUCLEOTIDE SEQUENCE [LARGE SCALE GENOMIC DNA]</scope>
    <source>
        <strain evidence="9 10">AM23-7AC</strain>
    </source>
</reference>
<gene>
    <name evidence="9" type="ORF">DW658_06525</name>
</gene>
<dbReference type="AlphaFoldDB" id="A0A414QEE7"/>
<dbReference type="Proteomes" id="UP000285666">
    <property type="component" value="Unassembled WGS sequence"/>
</dbReference>
<evidence type="ECO:0000256" key="6">
    <source>
        <dbReference type="ARBA" id="ARBA00022777"/>
    </source>
</evidence>
<comment type="caution">
    <text evidence="9">The sequence shown here is derived from an EMBL/GenBank/DDBJ whole genome shotgun (WGS) entry which is preliminary data.</text>
</comment>
<evidence type="ECO:0000256" key="3">
    <source>
        <dbReference type="ARBA" id="ARBA00012438"/>
    </source>
</evidence>
<dbReference type="InterPro" id="IPR003661">
    <property type="entry name" value="HisK_dim/P_dom"/>
</dbReference>
<keyword evidence="5" id="KW-0808">Transferase</keyword>
<dbReference type="SUPFAM" id="SSF47384">
    <property type="entry name" value="Homodimeric domain of signal transducing histidine kinase"/>
    <property type="match status" value="1"/>
</dbReference>
<evidence type="ECO:0000256" key="2">
    <source>
        <dbReference type="ARBA" id="ARBA00004370"/>
    </source>
</evidence>
<organism evidence="9 10">
    <name type="scientific">Dorea formicigenerans</name>
    <dbReference type="NCBI Taxonomy" id="39486"/>
    <lineage>
        <taxon>Bacteria</taxon>
        <taxon>Bacillati</taxon>
        <taxon>Bacillota</taxon>
        <taxon>Clostridia</taxon>
        <taxon>Lachnospirales</taxon>
        <taxon>Lachnospiraceae</taxon>
        <taxon>Dorea</taxon>
    </lineage>
</organism>
<dbReference type="InterPro" id="IPR036890">
    <property type="entry name" value="HATPase_C_sf"/>
</dbReference>
<evidence type="ECO:0000313" key="9">
    <source>
        <dbReference type="EMBL" id="RHF79160.1"/>
    </source>
</evidence>
<dbReference type="CDD" id="cd00082">
    <property type="entry name" value="HisKA"/>
    <property type="match status" value="1"/>
</dbReference>
<dbReference type="SMART" id="SM00388">
    <property type="entry name" value="HisKA"/>
    <property type="match status" value="1"/>
</dbReference>
<keyword evidence="7" id="KW-0902">Two-component regulatory system</keyword>
<dbReference type="Pfam" id="PF02518">
    <property type="entry name" value="HATPase_c"/>
    <property type="match status" value="1"/>
</dbReference>
<dbReference type="Gene3D" id="3.30.565.10">
    <property type="entry name" value="Histidine kinase-like ATPase, C-terminal domain"/>
    <property type="match status" value="1"/>
</dbReference>
<evidence type="ECO:0000313" key="10">
    <source>
        <dbReference type="Proteomes" id="UP000285666"/>
    </source>
</evidence>
<evidence type="ECO:0000256" key="4">
    <source>
        <dbReference type="ARBA" id="ARBA00022553"/>
    </source>
</evidence>
<dbReference type="SUPFAM" id="SSF55874">
    <property type="entry name" value="ATPase domain of HSP90 chaperone/DNA topoisomerase II/histidine kinase"/>
    <property type="match status" value="1"/>
</dbReference>
<dbReference type="InterPro" id="IPR050351">
    <property type="entry name" value="BphY/WalK/GraS-like"/>
</dbReference>
<dbReference type="PROSITE" id="PS50109">
    <property type="entry name" value="HIS_KIN"/>
    <property type="match status" value="1"/>
</dbReference>
<evidence type="ECO:0000256" key="1">
    <source>
        <dbReference type="ARBA" id="ARBA00000085"/>
    </source>
</evidence>
<dbReference type="Pfam" id="PF00512">
    <property type="entry name" value="HisKA"/>
    <property type="match status" value="1"/>
</dbReference>
<dbReference type="GO" id="GO:0016036">
    <property type="term" value="P:cellular response to phosphate starvation"/>
    <property type="evidence" value="ECO:0007669"/>
    <property type="project" value="TreeGrafter"/>
</dbReference>
<feature type="domain" description="Histidine kinase" evidence="8">
    <location>
        <begin position="21"/>
        <end position="222"/>
    </location>
</feature>
<keyword evidence="4" id="KW-0597">Phosphoprotein</keyword>
<dbReference type="InterPro" id="IPR036097">
    <property type="entry name" value="HisK_dim/P_sf"/>
</dbReference>
<dbReference type="PANTHER" id="PTHR45453">
    <property type="entry name" value="PHOSPHATE REGULON SENSOR PROTEIN PHOR"/>
    <property type="match status" value="1"/>
</dbReference>
<dbReference type="Gene3D" id="1.10.287.130">
    <property type="match status" value="1"/>
</dbReference>
<dbReference type="EMBL" id="QRHN01000007">
    <property type="protein sequence ID" value="RHF79160.1"/>
    <property type="molecule type" value="Genomic_DNA"/>
</dbReference>
<keyword evidence="6 9" id="KW-0418">Kinase</keyword>
<dbReference type="InterPro" id="IPR003594">
    <property type="entry name" value="HATPase_dom"/>
</dbReference>
<comment type="subcellular location">
    <subcellularLocation>
        <location evidence="2">Membrane</location>
    </subcellularLocation>
</comment>
<dbReference type="GO" id="GO:0004721">
    <property type="term" value="F:phosphoprotein phosphatase activity"/>
    <property type="evidence" value="ECO:0007669"/>
    <property type="project" value="TreeGrafter"/>
</dbReference>
<dbReference type="GO" id="GO:0000155">
    <property type="term" value="F:phosphorelay sensor kinase activity"/>
    <property type="evidence" value="ECO:0007669"/>
    <property type="project" value="InterPro"/>
</dbReference>
<sequence length="222" mass="25862">MEFKNKEILKLEKLKYDFFKGASHELKTPLASLKIILENMKYNIGKYKERDIYINECIEIVDSLTKNISQILSVHSIENLNNDEEYLKINDTLEDILKKYEILANQKKITVNNYILNENVYIGKTALKIILSNLISNAVKYTDVNGVINIGIANDWLYIENSYGNNKISNMDKIFDVKFDLNKENSNGLGLYIVSNILNNYNIEYKALQDEEFFIFKIKIFS</sequence>